<gene>
    <name evidence="1" type="primary">Acey_s0679.g1455</name>
    <name evidence="1" type="ORF">Y032_0679g1455</name>
</gene>
<comment type="caution">
    <text evidence="1">The sequence shown here is derived from an EMBL/GenBank/DDBJ whole genome shotgun (WGS) entry which is preliminary data.</text>
</comment>
<sequence length="84" mass="9461">MNEISSDSIKGRRWVGCLYTAEKEPRGRASYAAVRLRRGLEVEITLCKGSTSVATVRRFLKVEKSLEKSPTWRQGCACVQKRGN</sequence>
<accession>A0A016WHJ0</accession>
<reference evidence="2" key="1">
    <citation type="journal article" date="2015" name="Nat. Genet.">
        <title>The genome and transcriptome of the zoonotic hookworm Ancylostoma ceylanicum identify infection-specific gene families.</title>
        <authorList>
            <person name="Schwarz E.M."/>
            <person name="Hu Y."/>
            <person name="Antoshechkin I."/>
            <person name="Miller M.M."/>
            <person name="Sternberg P.W."/>
            <person name="Aroian R.V."/>
        </authorList>
    </citation>
    <scope>NUCLEOTIDE SEQUENCE</scope>
    <source>
        <strain evidence="2">HY135</strain>
    </source>
</reference>
<dbReference type="Proteomes" id="UP000024635">
    <property type="component" value="Unassembled WGS sequence"/>
</dbReference>
<protein>
    <submittedName>
        <fullName evidence="1">Uncharacterized protein</fullName>
    </submittedName>
</protein>
<organism evidence="1 2">
    <name type="scientific">Ancylostoma ceylanicum</name>
    <dbReference type="NCBI Taxonomy" id="53326"/>
    <lineage>
        <taxon>Eukaryota</taxon>
        <taxon>Metazoa</taxon>
        <taxon>Ecdysozoa</taxon>
        <taxon>Nematoda</taxon>
        <taxon>Chromadorea</taxon>
        <taxon>Rhabditida</taxon>
        <taxon>Rhabditina</taxon>
        <taxon>Rhabditomorpha</taxon>
        <taxon>Strongyloidea</taxon>
        <taxon>Ancylostomatidae</taxon>
        <taxon>Ancylostomatinae</taxon>
        <taxon>Ancylostoma</taxon>
    </lineage>
</organism>
<dbReference type="EMBL" id="JARK01000279">
    <property type="protein sequence ID" value="EYC39046.1"/>
    <property type="molecule type" value="Genomic_DNA"/>
</dbReference>
<evidence type="ECO:0000313" key="2">
    <source>
        <dbReference type="Proteomes" id="UP000024635"/>
    </source>
</evidence>
<evidence type="ECO:0000313" key="1">
    <source>
        <dbReference type="EMBL" id="EYC39046.1"/>
    </source>
</evidence>
<dbReference type="AlphaFoldDB" id="A0A016WHJ0"/>
<proteinExistence type="predicted"/>
<name>A0A016WHJ0_9BILA</name>
<keyword evidence="2" id="KW-1185">Reference proteome</keyword>